<keyword evidence="3" id="KW-0694">RNA-binding</keyword>
<accession>A0ABD1N8D2</accession>
<keyword evidence="1" id="KW-0963">Cytoplasm</keyword>
<name>A0ABD1N8D2_9FABA</name>
<organism evidence="6 7">
    <name type="scientific">Flemingia macrophylla</name>
    <dbReference type="NCBI Taxonomy" id="520843"/>
    <lineage>
        <taxon>Eukaryota</taxon>
        <taxon>Viridiplantae</taxon>
        <taxon>Streptophyta</taxon>
        <taxon>Embryophyta</taxon>
        <taxon>Tracheophyta</taxon>
        <taxon>Spermatophyta</taxon>
        <taxon>Magnoliopsida</taxon>
        <taxon>eudicotyledons</taxon>
        <taxon>Gunneridae</taxon>
        <taxon>Pentapetalae</taxon>
        <taxon>rosids</taxon>
        <taxon>fabids</taxon>
        <taxon>Fabales</taxon>
        <taxon>Fabaceae</taxon>
        <taxon>Papilionoideae</taxon>
        <taxon>50 kb inversion clade</taxon>
        <taxon>NPAAA clade</taxon>
        <taxon>indigoferoid/millettioid clade</taxon>
        <taxon>Phaseoleae</taxon>
        <taxon>Flemingia</taxon>
    </lineage>
</organism>
<dbReference type="InterPro" id="IPR013979">
    <property type="entry name" value="TIF_beta_prop-like"/>
</dbReference>
<feature type="domain" description="Translation initiation factor beta propellor-like" evidence="5">
    <location>
        <begin position="93"/>
        <end position="160"/>
    </location>
</feature>
<evidence type="ECO:0000256" key="4">
    <source>
        <dbReference type="ARBA" id="ARBA00022917"/>
    </source>
</evidence>
<proteinExistence type="predicted"/>
<dbReference type="PANTHER" id="PTHR14068">
    <property type="entry name" value="EUKARYOTIC TRANSLATION INITIATION FACTOR 3 EIF3 -RELATED"/>
    <property type="match status" value="1"/>
</dbReference>
<dbReference type="PANTHER" id="PTHR14068:SF0">
    <property type="entry name" value="EUKARYOTIC TRANSLATION INITIATION FACTOR 3 SUBUNIT B"/>
    <property type="match status" value="1"/>
</dbReference>
<dbReference type="GO" id="GO:0003743">
    <property type="term" value="F:translation initiation factor activity"/>
    <property type="evidence" value="ECO:0007669"/>
    <property type="project" value="UniProtKB-KW"/>
</dbReference>
<reference evidence="6 7" key="1">
    <citation type="submission" date="2024-08" db="EMBL/GenBank/DDBJ databases">
        <title>Insights into the chromosomal genome structure of Flemingia macrophylla.</title>
        <authorList>
            <person name="Ding Y."/>
            <person name="Zhao Y."/>
            <person name="Bi W."/>
            <person name="Wu M."/>
            <person name="Zhao G."/>
            <person name="Gong Y."/>
            <person name="Li W."/>
            <person name="Zhang P."/>
        </authorList>
    </citation>
    <scope>NUCLEOTIDE SEQUENCE [LARGE SCALE GENOMIC DNA]</scope>
    <source>
        <strain evidence="6">DYQJB</strain>
        <tissue evidence="6">Leaf</tissue>
    </source>
</reference>
<keyword evidence="2" id="KW-0396">Initiation factor</keyword>
<evidence type="ECO:0000256" key="1">
    <source>
        <dbReference type="ARBA" id="ARBA00022490"/>
    </source>
</evidence>
<evidence type="ECO:0000259" key="5">
    <source>
        <dbReference type="Pfam" id="PF08662"/>
    </source>
</evidence>
<gene>
    <name evidence="6" type="ORF">Fmac_005651</name>
</gene>
<dbReference type="InterPro" id="IPR011400">
    <property type="entry name" value="EIF3B"/>
</dbReference>
<evidence type="ECO:0000256" key="3">
    <source>
        <dbReference type="ARBA" id="ARBA00022884"/>
    </source>
</evidence>
<evidence type="ECO:0000313" key="7">
    <source>
        <dbReference type="Proteomes" id="UP001603857"/>
    </source>
</evidence>
<dbReference type="GO" id="GO:0003723">
    <property type="term" value="F:RNA binding"/>
    <property type="evidence" value="ECO:0007669"/>
    <property type="project" value="UniProtKB-KW"/>
</dbReference>
<evidence type="ECO:0000256" key="2">
    <source>
        <dbReference type="ARBA" id="ARBA00022540"/>
    </source>
</evidence>
<sequence>MVWRCDGMSRKKRGQVCEGRARGKGSWRSDSGASPVFEQIMEVLAAVALDSGDAINDVKERFAVIHGDNRKLNLLHENCIEHWKGFKAHHFERQLKFYNVDELETMATAVHFMTTNIEWDPTGRYDAMFVTSVHKMENGFNMWSFNGQHLYRILKDHFFEYKS</sequence>
<dbReference type="Proteomes" id="UP001603857">
    <property type="component" value="Unassembled WGS sequence"/>
</dbReference>
<protein>
    <recommendedName>
        <fullName evidence="5">Translation initiation factor beta propellor-like domain-containing protein</fullName>
    </recommendedName>
</protein>
<keyword evidence="7" id="KW-1185">Reference proteome</keyword>
<comment type="caution">
    <text evidence="6">The sequence shown here is derived from an EMBL/GenBank/DDBJ whole genome shotgun (WGS) entry which is preliminary data.</text>
</comment>
<dbReference type="EMBL" id="JBGMDY010000002">
    <property type="protein sequence ID" value="KAL2344366.1"/>
    <property type="molecule type" value="Genomic_DNA"/>
</dbReference>
<dbReference type="Pfam" id="PF08662">
    <property type="entry name" value="eIF2A"/>
    <property type="match status" value="1"/>
</dbReference>
<dbReference type="AlphaFoldDB" id="A0ABD1N8D2"/>
<evidence type="ECO:0000313" key="6">
    <source>
        <dbReference type="EMBL" id="KAL2344366.1"/>
    </source>
</evidence>
<keyword evidence="4" id="KW-0648">Protein biosynthesis</keyword>